<dbReference type="KEGG" id="mnt:21392933"/>
<evidence type="ECO:0000256" key="1">
    <source>
        <dbReference type="SAM" id="MobiDB-lite"/>
    </source>
</evidence>
<gene>
    <name evidence="2" type="ORF">L484_009610</name>
</gene>
<dbReference type="OrthoDB" id="1917218at2759"/>
<dbReference type="AlphaFoldDB" id="W9S471"/>
<dbReference type="PANTHER" id="PTHR33312">
    <property type="entry name" value="MEMBRANE-ASSOCIATED KINASE REGULATOR 4-RELATED"/>
    <property type="match status" value="1"/>
</dbReference>
<name>W9S471_9ROSA</name>
<sequence>MQPPHNPSPPSSMETHLRKPSSGDTAAFSFPSTPGASHDSSSSPSSSDDFEFGCLTPDSPSGDPNKNSPADHLFFNGRLLPHAFPSRSPAANSPLARAVSRSTSRTSSVSSKDYSLVSSRSNSTNSSCSSSARTSSSDNSERRSTLSYCRQGSKTTLNGPGSSKVVSARVYGSSQRWQFMAPVPALSRDGSRRRKVMELRNEKNGQEKKAVAKRRRWRLGRRLFRWFVTACNECHAIEPSRKDGVSRGNVNLPCN</sequence>
<evidence type="ECO:0008006" key="4">
    <source>
        <dbReference type="Google" id="ProtNLM"/>
    </source>
</evidence>
<feature type="compositionally biased region" description="Polar residues" evidence="1">
    <location>
        <begin position="58"/>
        <end position="68"/>
    </location>
</feature>
<feature type="compositionally biased region" description="Pro residues" evidence="1">
    <location>
        <begin position="1"/>
        <end position="10"/>
    </location>
</feature>
<feature type="compositionally biased region" description="Low complexity" evidence="1">
    <location>
        <begin position="31"/>
        <end position="47"/>
    </location>
</feature>
<proteinExistence type="predicted"/>
<evidence type="ECO:0000313" key="2">
    <source>
        <dbReference type="EMBL" id="EXC08467.1"/>
    </source>
</evidence>
<dbReference type="InterPro" id="IPR039620">
    <property type="entry name" value="BKI1/MAKR1/3/4"/>
</dbReference>
<accession>W9S471</accession>
<reference evidence="3" key="1">
    <citation type="submission" date="2013-01" db="EMBL/GenBank/DDBJ databases">
        <title>Draft Genome Sequence of a Mulberry Tree, Morus notabilis C.K. Schneid.</title>
        <authorList>
            <person name="He N."/>
            <person name="Zhao S."/>
        </authorList>
    </citation>
    <scope>NUCLEOTIDE SEQUENCE</scope>
</reference>
<organism evidence="2 3">
    <name type="scientific">Morus notabilis</name>
    <dbReference type="NCBI Taxonomy" id="981085"/>
    <lineage>
        <taxon>Eukaryota</taxon>
        <taxon>Viridiplantae</taxon>
        <taxon>Streptophyta</taxon>
        <taxon>Embryophyta</taxon>
        <taxon>Tracheophyta</taxon>
        <taxon>Spermatophyta</taxon>
        <taxon>Magnoliopsida</taxon>
        <taxon>eudicotyledons</taxon>
        <taxon>Gunneridae</taxon>
        <taxon>Pentapetalae</taxon>
        <taxon>rosids</taxon>
        <taxon>fabids</taxon>
        <taxon>Rosales</taxon>
        <taxon>Moraceae</taxon>
        <taxon>Moreae</taxon>
        <taxon>Morus</taxon>
    </lineage>
</organism>
<dbReference type="GO" id="GO:0019210">
    <property type="term" value="F:kinase inhibitor activity"/>
    <property type="evidence" value="ECO:0007669"/>
    <property type="project" value="InterPro"/>
</dbReference>
<feature type="region of interest" description="Disordered" evidence="1">
    <location>
        <begin position="1"/>
        <end position="163"/>
    </location>
</feature>
<protein>
    <recommendedName>
        <fullName evidence="4">Membrane-associated kinase regulator 1</fullName>
    </recommendedName>
</protein>
<evidence type="ECO:0000313" key="3">
    <source>
        <dbReference type="Proteomes" id="UP000030645"/>
    </source>
</evidence>
<feature type="compositionally biased region" description="Low complexity" evidence="1">
    <location>
        <begin position="99"/>
        <end position="138"/>
    </location>
</feature>
<dbReference type="eggNOG" id="KOG0201">
    <property type="taxonomic scope" value="Eukaryota"/>
</dbReference>
<keyword evidence="3" id="KW-1185">Reference proteome</keyword>
<feature type="compositionally biased region" description="Polar residues" evidence="1">
    <location>
        <begin position="145"/>
        <end position="163"/>
    </location>
</feature>
<dbReference type="Proteomes" id="UP000030645">
    <property type="component" value="Unassembled WGS sequence"/>
</dbReference>
<dbReference type="GO" id="GO:0005886">
    <property type="term" value="C:plasma membrane"/>
    <property type="evidence" value="ECO:0007669"/>
    <property type="project" value="InterPro"/>
</dbReference>
<dbReference type="PANTHER" id="PTHR33312:SF35">
    <property type="entry name" value="TPRXL"/>
    <property type="match status" value="1"/>
</dbReference>
<dbReference type="EMBL" id="KE345599">
    <property type="protein sequence ID" value="EXC08467.1"/>
    <property type="molecule type" value="Genomic_DNA"/>
</dbReference>